<dbReference type="SUPFAM" id="SSF54631">
    <property type="entry name" value="CBS-domain pair"/>
    <property type="match status" value="2"/>
</dbReference>
<sequence length="341" mass="37383">MKYTAVVPTKMSSQSALEMRQTLAKYTVSDLLAAAPEGNGAGGVIELDSSMRPVDAAQVLWKHNILGAPVWDAEKEHYVGFFDMRDILSAVVECARAMQEEEGSDSDAYNAIMVSNLEQGMQLKNLHYLAARNHFYSCSYKTNLIDLCEILSKRGCHRVPIVEGSGNDAGRCQNIISQSALVKFLSATIPSTNTALDQTLDEAKIPYRKEVVSIVDTASAYDAFSLLDSKRLSGIAVVDEDGMLVGNTSARDIKYAAIDGGRTAMEQDILSYLSVVRQSSPGRRERSPICSVRYDSTVRRLINLLAKTAYHRVFVVDDKKRPVGVISVADVIRFAIGNSDQ</sequence>
<keyword evidence="1" id="KW-0677">Repeat</keyword>
<dbReference type="Gene3D" id="3.10.580.10">
    <property type="entry name" value="CBS-domain"/>
    <property type="match status" value="2"/>
</dbReference>
<evidence type="ECO:0000256" key="2">
    <source>
        <dbReference type="ARBA" id="ARBA00023122"/>
    </source>
</evidence>
<proteinExistence type="predicted"/>
<dbReference type="InterPro" id="IPR046342">
    <property type="entry name" value="CBS_dom_sf"/>
</dbReference>
<feature type="domain" description="CBS" evidence="4">
    <location>
        <begin position="284"/>
        <end position="341"/>
    </location>
</feature>
<feature type="domain" description="CBS" evidence="4">
    <location>
        <begin position="130"/>
        <end position="191"/>
    </location>
</feature>
<dbReference type="PANTHER" id="PTHR13780">
    <property type="entry name" value="AMP-ACTIVATED PROTEIN KINASE, GAMMA REGULATORY SUBUNIT"/>
    <property type="match status" value="1"/>
</dbReference>
<evidence type="ECO:0000313" key="5">
    <source>
        <dbReference type="EMBL" id="CAE4656564.1"/>
    </source>
</evidence>
<accession>A0A6S8Y8W5</accession>
<dbReference type="EMBL" id="HBNS01054447">
    <property type="protein sequence ID" value="CAE4656564.1"/>
    <property type="molecule type" value="Transcribed_RNA"/>
</dbReference>
<dbReference type="Pfam" id="PF00571">
    <property type="entry name" value="CBS"/>
    <property type="match status" value="3"/>
</dbReference>
<evidence type="ECO:0000256" key="3">
    <source>
        <dbReference type="PROSITE-ProRule" id="PRU00703"/>
    </source>
</evidence>
<gene>
    <name evidence="5" type="ORF">DBRI00130_LOCUS39495</name>
</gene>
<protein>
    <recommendedName>
        <fullName evidence="4">CBS domain-containing protein</fullName>
    </recommendedName>
</protein>
<feature type="domain" description="CBS" evidence="4">
    <location>
        <begin position="207"/>
        <end position="265"/>
    </location>
</feature>
<dbReference type="InterPro" id="IPR050511">
    <property type="entry name" value="AMPK_gamma/SDS23_families"/>
</dbReference>
<reference evidence="5" key="1">
    <citation type="submission" date="2021-01" db="EMBL/GenBank/DDBJ databases">
        <authorList>
            <person name="Corre E."/>
            <person name="Pelletier E."/>
            <person name="Niang G."/>
            <person name="Scheremetjew M."/>
            <person name="Finn R."/>
            <person name="Kale V."/>
            <person name="Holt S."/>
            <person name="Cochrane G."/>
            <person name="Meng A."/>
            <person name="Brown T."/>
            <person name="Cohen L."/>
        </authorList>
    </citation>
    <scope>NUCLEOTIDE SEQUENCE</scope>
    <source>
        <strain evidence="5">GSO104</strain>
    </source>
</reference>
<name>A0A6S8Y8W5_9STRA</name>
<dbReference type="AlphaFoldDB" id="A0A6S8Y8W5"/>
<dbReference type="CDD" id="cd02205">
    <property type="entry name" value="CBS_pair_SF"/>
    <property type="match status" value="2"/>
</dbReference>
<evidence type="ECO:0000259" key="4">
    <source>
        <dbReference type="PROSITE" id="PS51371"/>
    </source>
</evidence>
<evidence type="ECO:0000256" key="1">
    <source>
        <dbReference type="ARBA" id="ARBA00022737"/>
    </source>
</evidence>
<dbReference type="SMART" id="SM00116">
    <property type="entry name" value="CBS"/>
    <property type="match status" value="4"/>
</dbReference>
<keyword evidence="2 3" id="KW-0129">CBS domain</keyword>
<dbReference type="InterPro" id="IPR000644">
    <property type="entry name" value="CBS_dom"/>
</dbReference>
<dbReference type="PANTHER" id="PTHR13780:SF36">
    <property type="entry name" value="CBS DOMAIN-CONTAINING PROTEIN"/>
    <property type="match status" value="1"/>
</dbReference>
<feature type="domain" description="CBS" evidence="4">
    <location>
        <begin position="34"/>
        <end position="98"/>
    </location>
</feature>
<dbReference type="PROSITE" id="PS51371">
    <property type="entry name" value="CBS"/>
    <property type="match status" value="4"/>
</dbReference>
<organism evidence="5">
    <name type="scientific">Ditylum brightwellii</name>
    <dbReference type="NCBI Taxonomy" id="49249"/>
    <lineage>
        <taxon>Eukaryota</taxon>
        <taxon>Sar</taxon>
        <taxon>Stramenopiles</taxon>
        <taxon>Ochrophyta</taxon>
        <taxon>Bacillariophyta</taxon>
        <taxon>Mediophyceae</taxon>
        <taxon>Lithodesmiophycidae</taxon>
        <taxon>Lithodesmiales</taxon>
        <taxon>Lithodesmiaceae</taxon>
        <taxon>Ditylum</taxon>
    </lineage>
</organism>